<evidence type="ECO:0000313" key="2">
    <source>
        <dbReference type="EMBL" id="UUF08414.1"/>
    </source>
</evidence>
<gene>
    <name evidence="2" type="ORF">J0J70_12735</name>
</gene>
<name>A0A9Q9FIP5_9FIRM</name>
<organism evidence="2 3">
    <name type="scientific">Turicibacter bilis</name>
    <dbReference type="NCBI Taxonomy" id="2735723"/>
    <lineage>
        <taxon>Bacteria</taxon>
        <taxon>Bacillati</taxon>
        <taxon>Bacillota</taxon>
        <taxon>Erysipelotrichia</taxon>
        <taxon>Erysipelotrichales</taxon>
        <taxon>Turicibacteraceae</taxon>
        <taxon>Turicibacter</taxon>
    </lineage>
</organism>
<keyword evidence="1" id="KW-0812">Transmembrane</keyword>
<feature type="transmembrane region" description="Helical" evidence="1">
    <location>
        <begin position="50"/>
        <end position="69"/>
    </location>
</feature>
<dbReference type="EMBL" id="CP071250">
    <property type="protein sequence ID" value="UUF08414.1"/>
    <property type="molecule type" value="Genomic_DNA"/>
</dbReference>
<dbReference type="Proteomes" id="UP001058072">
    <property type="component" value="Chromosome"/>
</dbReference>
<keyword evidence="1" id="KW-1133">Transmembrane helix</keyword>
<proteinExistence type="predicted"/>
<feature type="transmembrane region" description="Helical" evidence="1">
    <location>
        <begin position="123"/>
        <end position="146"/>
    </location>
</feature>
<feature type="transmembrane region" description="Helical" evidence="1">
    <location>
        <begin position="81"/>
        <end position="103"/>
    </location>
</feature>
<dbReference type="Pfam" id="PF06541">
    <property type="entry name" value="ABC_trans_CmpB"/>
    <property type="match status" value="1"/>
</dbReference>
<feature type="transmembrane region" description="Helical" evidence="1">
    <location>
        <begin position="12"/>
        <end position="38"/>
    </location>
</feature>
<sequence>MSNMMSKKHLGQLFYELFWIFFIGCFLGVVIESIWCVLTRGYYESRSGLIYGPFNLIYGFGALLMTIGLNPLQHKKDKTIFFFGFIIGTVFEYICSYFQELWFGTVSWDYSHFLFNFNGRVNLLYSCFWGLLSLAWMKWMYPYLLIEIRKIPKKIGHLLAIFLLIFIIFDSAISALALERQAERRHDVPATTQLDTFLDYHYPDERLLKIYPNMIITSE</sequence>
<feature type="transmembrane region" description="Helical" evidence="1">
    <location>
        <begin position="158"/>
        <end position="178"/>
    </location>
</feature>
<keyword evidence="1" id="KW-0472">Membrane</keyword>
<evidence type="ECO:0000256" key="1">
    <source>
        <dbReference type="SAM" id="Phobius"/>
    </source>
</evidence>
<dbReference type="InterPro" id="IPR010540">
    <property type="entry name" value="CmpB_TMEM229"/>
</dbReference>
<dbReference type="AlphaFoldDB" id="A0A9Q9FIP5"/>
<protein>
    <submittedName>
        <fullName evidence="2">ABC transporter permease</fullName>
    </submittedName>
</protein>
<reference evidence="2" key="1">
    <citation type="submission" date="2021-03" db="EMBL/GenBank/DDBJ databases">
        <title>Comparative Genomics and Metabolomics in the genus Turicibacter.</title>
        <authorList>
            <person name="Maki J."/>
            <person name="Looft T."/>
        </authorList>
    </citation>
    <scope>NUCLEOTIDE SEQUENCE</scope>
    <source>
        <strain evidence="2">ISU324</strain>
    </source>
</reference>
<evidence type="ECO:0000313" key="3">
    <source>
        <dbReference type="Proteomes" id="UP001058072"/>
    </source>
</evidence>
<accession>A0A9Q9FIP5</accession>